<name>A0RRL8_CAMFF</name>
<sequence length="38" mass="4889">MRKMQLVRYFKFPTDRFDFKPFFYKMIHLKKVSNCKIR</sequence>
<evidence type="ECO:0000313" key="2">
    <source>
        <dbReference type="Proteomes" id="UP000000760"/>
    </source>
</evidence>
<dbReference type="AlphaFoldDB" id="A0RRL8"/>
<dbReference type="Proteomes" id="UP000000760">
    <property type="component" value="Chromosome"/>
</dbReference>
<reference evidence="2" key="1">
    <citation type="submission" date="2006-11" db="EMBL/GenBank/DDBJ databases">
        <title>Sequence of Campylobacter fetus subsp. fetus 82-40.</title>
        <authorList>
            <person name="Fouts D.E."/>
            <person name="Nelson K.E."/>
        </authorList>
    </citation>
    <scope>NUCLEOTIDE SEQUENCE [LARGE SCALE GENOMIC DNA]</scope>
    <source>
        <strain evidence="2">82-40</strain>
    </source>
</reference>
<accession>A0RRL8</accession>
<dbReference type="HOGENOM" id="CLU_3325859_0_0_7"/>
<organism evidence="1 2">
    <name type="scientific">Campylobacter fetus subsp. fetus (strain 82-40)</name>
    <dbReference type="NCBI Taxonomy" id="360106"/>
    <lineage>
        <taxon>Bacteria</taxon>
        <taxon>Pseudomonadati</taxon>
        <taxon>Campylobacterota</taxon>
        <taxon>Epsilonproteobacteria</taxon>
        <taxon>Campylobacterales</taxon>
        <taxon>Campylobacteraceae</taxon>
        <taxon>Campylobacter</taxon>
    </lineage>
</organism>
<dbReference type="EMBL" id="CP000487">
    <property type="protein sequence ID" value="ABK82945.1"/>
    <property type="molecule type" value="Genomic_DNA"/>
</dbReference>
<evidence type="ECO:0000313" key="1">
    <source>
        <dbReference type="EMBL" id="ABK82945.1"/>
    </source>
</evidence>
<protein>
    <submittedName>
        <fullName evidence="1">Uncharacterized protein</fullName>
    </submittedName>
</protein>
<dbReference type="KEGG" id="cff:CFF8240_1733"/>
<proteinExistence type="predicted"/>
<gene>
    <name evidence="1" type="ordered locus">CFF8240_1733</name>
</gene>